<dbReference type="AlphaFoldDB" id="A0AAV7W4V0"/>
<organism evidence="1 2">
    <name type="scientific">Pleurodeles waltl</name>
    <name type="common">Iberian ribbed newt</name>
    <dbReference type="NCBI Taxonomy" id="8319"/>
    <lineage>
        <taxon>Eukaryota</taxon>
        <taxon>Metazoa</taxon>
        <taxon>Chordata</taxon>
        <taxon>Craniata</taxon>
        <taxon>Vertebrata</taxon>
        <taxon>Euteleostomi</taxon>
        <taxon>Amphibia</taxon>
        <taxon>Batrachia</taxon>
        <taxon>Caudata</taxon>
        <taxon>Salamandroidea</taxon>
        <taxon>Salamandridae</taxon>
        <taxon>Pleurodelinae</taxon>
        <taxon>Pleurodeles</taxon>
    </lineage>
</organism>
<name>A0AAV7W4V0_PLEWA</name>
<dbReference type="EMBL" id="JANPWB010000002">
    <property type="protein sequence ID" value="KAJ1207330.1"/>
    <property type="molecule type" value="Genomic_DNA"/>
</dbReference>
<evidence type="ECO:0000313" key="2">
    <source>
        <dbReference type="Proteomes" id="UP001066276"/>
    </source>
</evidence>
<sequence length="66" mass="7572">MCSTAVSVYWSLTSDELDERTLAELLLLKPMTCATTEETFRDLERKEMCYVVMVLECVRVSWNACG</sequence>
<comment type="caution">
    <text evidence="1">The sequence shown here is derived from an EMBL/GenBank/DDBJ whole genome shotgun (WGS) entry which is preliminary data.</text>
</comment>
<protein>
    <submittedName>
        <fullName evidence="1">Uncharacterized protein</fullName>
    </submittedName>
</protein>
<accession>A0AAV7W4V0</accession>
<dbReference type="Proteomes" id="UP001066276">
    <property type="component" value="Chromosome 1_2"/>
</dbReference>
<proteinExistence type="predicted"/>
<gene>
    <name evidence="1" type="ORF">NDU88_002721</name>
</gene>
<reference evidence="1" key="1">
    <citation type="journal article" date="2022" name="bioRxiv">
        <title>Sequencing and chromosome-scale assembly of the giantPleurodeles waltlgenome.</title>
        <authorList>
            <person name="Brown T."/>
            <person name="Elewa A."/>
            <person name="Iarovenko S."/>
            <person name="Subramanian E."/>
            <person name="Araus A.J."/>
            <person name="Petzold A."/>
            <person name="Susuki M."/>
            <person name="Suzuki K.-i.T."/>
            <person name="Hayashi T."/>
            <person name="Toyoda A."/>
            <person name="Oliveira C."/>
            <person name="Osipova E."/>
            <person name="Leigh N.D."/>
            <person name="Simon A."/>
            <person name="Yun M.H."/>
        </authorList>
    </citation>
    <scope>NUCLEOTIDE SEQUENCE</scope>
    <source>
        <strain evidence="1">20211129_DDA</strain>
        <tissue evidence="1">Liver</tissue>
    </source>
</reference>
<evidence type="ECO:0000313" key="1">
    <source>
        <dbReference type="EMBL" id="KAJ1207330.1"/>
    </source>
</evidence>
<keyword evidence="2" id="KW-1185">Reference proteome</keyword>